<evidence type="ECO:0000313" key="1">
    <source>
        <dbReference type="EMBL" id="GGA00602.1"/>
    </source>
</evidence>
<evidence type="ECO:0008006" key="3">
    <source>
        <dbReference type="Google" id="ProtNLM"/>
    </source>
</evidence>
<reference evidence="2" key="1">
    <citation type="journal article" date="2019" name="Int. J. Syst. Evol. Microbiol.">
        <title>The Global Catalogue of Microorganisms (GCM) 10K type strain sequencing project: providing services to taxonomists for standard genome sequencing and annotation.</title>
        <authorList>
            <consortium name="The Broad Institute Genomics Platform"/>
            <consortium name="The Broad Institute Genome Sequencing Center for Infectious Disease"/>
            <person name="Wu L."/>
            <person name="Ma J."/>
        </authorList>
    </citation>
    <scope>NUCLEOTIDE SEQUENCE [LARGE SCALE GENOMIC DNA]</scope>
    <source>
        <strain evidence="2">CGMCC 1.15297</strain>
    </source>
</reference>
<accession>A0ABQ1F6H6</accession>
<evidence type="ECO:0000313" key="2">
    <source>
        <dbReference type="Proteomes" id="UP000603317"/>
    </source>
</evidence>
<proteinExistence type="predicted"/>
<organism evidence="1 2">
    <name type="scientific">Blastomonas marina</name>
    <dbReference type="NCBI Taxonomy" id="1867408"/>
    <lineage>
        <taxon>Bacteria</taxon>
        <taxon>Pseudomonadati</taxon>
        <taxon>Pseudomonadota</taxon>
        <taxon>Alphaproteobacteria</taxon>
        <taxon>Sphingomonadales</taxon>
        <taxon>Sphingomonadaceae</taxon>
        <taxon>Blastomonas</taxon>
    </lineage>
</organism>
<comment type="caution">
    <text evidence="1">The sequence shown here is derived from an EMBL/GenBank/DDBJ whole genome shotgun (WGS) entry which is preliminary data.</text>
</comment>
<dbReference type="EMBL" id="BMID01000001">
    <property type="protein sequence ID" value="GGA00602.1"/>
    <property type="molecule type" value="Genomic_DNA"/>
</dbReference>
<dbReference type="Proteomes" id="UP000603317">
    <property type="component" value="Unassembled WGS sequence"/>
</dbReference>
<keyword evidence="2" id="KW-1185">Reference proteome</keyword>
<name>A0ABQ1F6H6_9SPHN</name>
<sequence>MAAPLAAEDASQLVDINGSLGRDAERALQDRGFAHISTHKNSMGYIYSYWWDEADGDCVQVEVYDGRVESITDASDEDCGKHEGSDAGAAVAVVAGVAILGALLAHKSHHHDDGKHAEDAQAESAYERGYNDGLHNAPYHNAARSDAYSSGYQAGVDERSANLRYHSGRGGYAQTAQFEDLRDARAAGGMSELERRGFRQVDNFTSGNARYSIQWQPQTRQCVQVTIADGRLYDLRDIQQHPKCR</sequence>
<gene>
    <name evidence="1" type="ORF">GCM10010923_06460</name>
</gene>
<dbReference type="RefSeq" id="WP_229658061.1">
    <property type="nucleotide sequence ID" value="NZ_BMID01000001.1"/>
</dbReference>
<protein>
    <recommendedName>
        <fullName evidence="3">PepSY domain-containing protein</fullName>
    </recommendedName>
</protein>